<evidence type="ECO:0000259" key="3">
    <source>
        <dbReference type="Pfam" id="PF25597"/>
    </source>
</evidence>
<evidence type="ECO:0000313" key="4">
    <source>
        <dbReference type="EMBL" id="SPC89197.1"/>
    </source>
</evidence>
<dbReference type="Pfam" id="PF25597">
    <property type="entry name" value="SH3_retrovirus"/>
    <property type="match status" value="1"/>
</dbReference>
<dbReference type="PANTHER" id="PTHR34222:SF99">
    <property type="entry name" value="PROTEIN, PUTATIVE-RELATED"/>
    <property type="match status" value="1"/>
</dbReference>
<protein>
    <recommendedName>
        <fullName evidence="5">Reverse transcriptase Ty1/copia-type domain-containing protein</fullName>
    </recommendedName>
</protein>
<gene>
    <name evidence="4" type="ORF">FSB_LOCUS17079</name>
</gene>
<feature type="domain" description="Reverse transcriptase Ty1/copia-type" evidence="1">
    <location>
        <begin position="655"/>
        <end position="729"/>
    </location>
</feature>
<organism evidence="4">
    <name type="scientific">Fagus sylvatica</name>
    <name type="common">Beechnut</name>
    <dbReference type="NCBI Taxonomy" id="28930"/>
    <lineage>
        <taxon>Eukaryota</taxon>
        <taxon>Viridiplantae</taxon>
        <taxon>Streptophyta</taxon>
        <taxon>Embryophyta</taxon>
        <taxon>Tracheophyta</taxon>
        <taxon>Spermatophyta</taxon>
        <taxon>Magnoliopsida</taxon>
        <taxon>eudicotyledons</taxon>
        <taxon>Gunneridae</taxon>
        <taxon>Pentapetalae</taxon>
        <taxon>rosids</taxon>
        <taxon>fabids</taxon>
        <taxon>Fagales</taxon>
        <taxon>Fagaceae</taxon>
        <taxon>Fagus</taxon>
    </lineage>
</organism>
<dbReference type="Pfam" id="PF07727">
    <property type="entry name" value="RVT_2"/>
    <property type="match status" value="2"/>
</dbReference>
<dbReference type="InterPro" id="IPR029472">
    <property type="entry name" value="Copia-like_N"/>
</dbReference>
<dbReference type="InterPro" id="IPR043502">
    <property type="entry name" value="DNA/RNA_pol_sf"/>
</dbReference>
<feature type="domain" description="Reverse transcriptase Ty1/copia-type" evidence="1">
    <location>
        <begin position="513"/>
        <end position="653"/>
    </location>
</feature>
<feature type="domain" description="Retroviral polymerase SH3-like" evidence="3">
    <location>
        <begin position="333"/>
        <end position="386"/>
    </location>
</feature>
<dbReference type="EMBL" id="OIVN01001049">
    <property type="protein sequence ID" value="SPC89197.1"/>
    <property type="molecule type" value="Genomic_DNA"/>
</dbReference>
<accession>A0A2N9FE78</accession>
<feature type="domain" description="Retrotransposon Copia-like N-terminal" evidence="2">
    <location>
        <begin position="39"/>
        <end position="73"/>
    </location>
</feature>
<proteinExistence type="predicted"/>
<evidence type="ECO:0008006" key="5">
    <source>
        <dbReference type="Google" id="ProtNLM"/>
    </source>
</evidence>
<dbReference type="SUPFAM" id="SSF56672">
    <property type="entry name" value="DNA/RNA polymerases"/>
    <property type="match status" value="1"/>
</dbReference>
<dbReference type="AlphaFoldDB" id="A0A2N9FE78"/>
<evidence type="ECO:0000259" key="1">
    <source>
        <dbReference type="Pfam" id="PF07727"/>
    </source>
</evidence>
<dbReference type="InterPro" id="IPR013103">
    <property type="entry name" value="RVT_2"/>
</dbReference>
<evidence type="ECO:0000259" key="2">
    <source>
        <dbReference type="Pfam" id="PF14244"/>
    </source>
</evidence>
<sequence>MVSIEPIPSYSTTTNQTTSNTILVPIENSQSPYYLNNGDNPGIRIVPDPLTRDNYQAWRRSMTIALSAKKKLGRFGMIYNKGIVKAMALGFTISSRQLLLSSKITCLTLMDYQHYDYVHSFLMGLIDSFAPVRGQILLMEPLPNINKVFSLIQNDEKQRGAGLLPLPIGFPTVDSTTLLSRLDNGPNTTFSYPNTTPNAFSYPNTAPNAFFTQTNNNKQYYQYPKKDKPPYICSHYGFKGHIVDKCYKLHGHPPGFRSKGKYIAVANQVSSSAIPSSDSTDNAQSIPNLATMSVQCPTIAQYADCSDTTSQFCIRFTQPSSCHFNFSHTTSFQYGRTKFDPRAKACAFLGYPFGVKGYKLLDLATHKILISRDVIFHEIIFPFQNTTPLPNFSTFLHTSSPPISYIPIPIPLCNTTDIPISPISSSTPVSIPSASHISSLNISSNLDNGSPSSFPSIDHVETETPCPSPSSPLRRSFALSVIAISEPSSFLQANQSPYWQKAMLTELVALEANNTWTLTPLPPGKHPIGCKWVYKVKLKADGSLERNKARLVTKGYTQQEGLDYSETFSPVTKFSTVRTLFAIASIKNWSLIQLDVNNAFLNGDLVEEVYMALPPGFPSNGENNLVCKLNKSLYGLKQASRQWFAKFSSTILKQDVILIASNDMPSIHALKDSLHAEFKLKDLGNLKYFLGLEVSRSTKGISLCQRKYALDILSNSGMLALKPVATPMEQNLKISQSTGDLLDDPSTYRRLVGRLLYLTVTRPNISYSVQRLNQFMSKPTSAHLTTANRVLRYIKGTSA</sequence>
<reference evidence="4" key="1">
    <citation type="submission" date="2018-02" db="EMBL/GenBank/DDBJ databases">
        <authorList>
            <person name="Cohen D.B."/>
            <person name="Kent A.D."/>
        </authorList>
    </citation>
    <scope>NUCLEOTIDE SEQUENCE</scope>
</reference>
<dbReference type="Pfam" id="PF14244">
    <property type="entry name" value="Retrotran_gag_3"/>
    <property type="match status" value="1"/>
</dbReference>
<dbReference type="PANTHER" id="PTHR34222">
    <property type="entry name" value="GAG_PRE-INTEGRS DOMAIN-CONTAINING PROTEIN"/>
    <property type="match status" value="1"/>
</dbReference>
<dbReference type="InterPro" id="IPR057670">
    <property type="entry name" value="SH3_retrovirus"/>
</dbReference>
<name>A0A2N9FE78_FAGSY</name>